<accession>A0A835XJ31</accession>
<dbReference type="Proteomes" id="UP000612055">
    <property type="component" value="Unassembled WGS sequence"/>
</dbReference>
<comment type="caution">
    <text evidence="2">The sequence shown here is derived from an EMBL/GenBank/DDBJ whole genome shotgun (WGS) entry which is preliminary data.</text>
</comment>
<gene>
    <name evidence="2" type="ORF">HYH03_017091</name>
</gene>
<evidence type="ECO:0000259" key="1">
    <source>
        <dbReference type="Pfam" id="PF07699"/>
    </source>
</evidence>
<name>A0A835XJ31_9CHLO</name>
<dbReference type="SUPFAM" id="SSF57184">
    <property type="entry name" value="Growth factor receptor domain"/>
    <property type="match status" value="1"/>
</dbReference>
<proteinExistence type="predicted"/>
<dbReference type="Pfam" id="PF07699">
    <property type="entry name" value="Ephrin_rec_like"/>
    <property type="match status" value="1"/>
</dbReference>
<reference evidence="2" key="1">
    <citation type="journal article" date="2020" name="bioRxiv">
        <title>Comparative genomics of Chlamydomonas.</title>
        <authorList>
            <person name="Craig R.J."/>
            <person name="Hasan A.R."/>
            <person name="Ness R.W."/>
            <person name="Keightley P.D."/>
        </authorList>
    </citation>
    <scope>NUCLEOTIDE SEQUENCE</scope>
    <source>
        <strain evidence="2">CCAP 11/70</strain>
    </source>
</reference>
<feature type="domain" description="Tyrosine-protein kinase ephrin type A/B receptor-like" evidence="1">
    <location>
        <begin position="70"/>
        <end position="117"/>
    </location>
</feature>
<organism evidence="2 3">
    <name type="scientific">Edaphochlamys debaryana</name>
    <dbReference type="NCBI Taxonomy" id="47281"/>
    <lineage>
        <taxon>Eukaryota</taxon>
        <taxon>Viridiplantae</taxon>
        <taxon>Chlorophyta</taxon>
        <taxon>core chlorophytes</taxon>
        <taxon>Chlorophyceae</taxon>
        <taxon>CS clade</taxon>
        <taxon>Chlamydomonadales</taxon>
        <taxon>Chlamydomonadales incertae sedis</taxon>
        <taxon>Edaphochlamys</taxon>
    </lineage>
</organism>
<sequence length="357" mass="37779">MCPQHAARAVCPSPYLDCDNTLTTNGCEVNGETDVANCGRCAPGYCNLNGQAADGCEAPPCPAGSYSASGCYATSAAAECSPCPVGTWSSAAGAKACTPCDPGWTTALAWSTGSGACVVPAAYVVASYGSFWYLYDYLNLGFSGDDSFIWSSFDVLWQSAQDVIALMTRQIFVNDHFLGTAVGGWLVSSRPVQLFTLPGSILKTDGSPNTIRLRGMNRYVGSLNPAGILAGIRDASQHTILVTDGSWTRSTTTSTDAWEQEPFTAAPQGWSVALSGTWIWSPYADGTSPSTAQLEVFRSTVTTTETSGDFEMFVNNVECSLFVNEVYICTMVGGYDQRTFANIALNGGTNTVTLRCS</sequence>
<protein>
    <recommendedName>
        <fullName evidence="1">Tyrosine-protein kinase ephrin type A/B receptor-like domain-containing protein</fullName>
    </recommendedName>
</protein>
<dbReference type="EMBL" id="JAEHOE010000158">
    <property type="protein sequence ID" value="KAG2484072.1"/>
    <property type="molecule type" value="Genomic_DNA"/>
</dbReference>
<dbReference type="InterPro" id="IPR009030">
    <property type="entry name" value="Growth_fac_rcpt_cys_sf"/>
</dbReference>
<evidence type="ECO:0000313" key="3">
    <source>
        <dbReference type="Proteomes" id="UP000612055"/>
    </source>
</evidence>
<keyword evidence="3" id="KW-1185">Reference proteome</keyword>
<dbReference type="AlphaFoldDB" id="A0A835XJ31"/>
<dbReference type="InterPro" id="IPR011641">
    <property type="entry name" value="Tyr-kin_ephrin_A/B_rcpt-like"/>
</dbReference>
<dbReference type="Gene3D" id="2.10.50.10">
    <property type="entry name" value="Tumor Necrosis Factor Receptor, subunit A, domain 2"/>
    <property type="match status" value="1"/>
</dbReference>
<evidence type="ECO:0000313" key="2">
    <source>
        <dbReference type="EMBL" id="KAG2484072.1"/>
    </source>
</evidence>